<accession>A0A1U7CS84</accession>
<gene>
    <name evidence="1" type="ORF">BSF38_03339</name>
</gene>
<keyword evidence="2" id="KW-1185">Reference proteome</keyword>
<dbReference type="STRING" id="1387353.BSF38_03339"/>
<dbReference type="KEGG" id="pbor:BSF38_03339"/>
<dbReference type="Proteomes" id="UP000186309">
    <property type="component" value="Chromosome"/>
</dbReference>
<proteinExistence type="predicted"/>
<dbReference type="EMBL" id="CP019082">
    <property type="protein sequence ID" value="APW61810.1"/>
    <property type="molecule type" value="Genomic_DNA"/>
</dbReference>
<reference evidence="2" key="1">
    <citation type="submission" date="2016-12" db="EMBL/GenBank/DDBJ databases">
        <title>Comparative genomics of four Isosphaeraceae planctomycetes: a common pool of plasmids and glycoside hydrolase genes.</title>
        <authorList>
            <person name="Ivanova A."/>
        </authorList>
    </citation>
    <scope>NUCLEOTIDE SEQUENCE [LARGE SCALE GENOMIC DNA]</scope>
    <source>
        <strain evidence="2">PX4</strain>
    </source>
</reference>
<evidence type="ECO:0000313" key="1">
    <source>
        <dbReference type="EMBL" id="APW61810.1"/>
    </source>
</evidence>
<protein>
    <submittedName>
        <fullName evidence="1">Uncharacterized protein</fullName>
    </submittedName>
</protein>
<evidence type="ECO:0000313" key="2">
    <source>
        <dbReference type="Proteomes" id="UP000186309"/>
    </source>
</evidence>
<name>A0A1U7CS84_9BACT</name>
<sequence>MNLAFPKFLLDEIPWNFDDHSAFPSRGEFEAAVFRNLRDVRCVICIPRFVAGGR</sequence>
<organism evidence="1 2">
    <name type="scientific">Paludisphaera borealis</name>
    <dbReference type="NCBI Taxonomy" id="1387353"/>
    <lineage>
        <taxon>Bacteria</taxon>
        <taxon>Pseudomonadati</taxon>
        <taxon>Planctomycetota</taxon>
        <taxon>Planctomycetia</taxon>
        <taxon>Isosphaerales</taxon>
        <taxon>Isosphaeraceae</taxon>
        <taxon>Paludisphaera</taxon>
    </lineage>
</organism>
<dbReference type="AlphaFoldDB" id="A0A1U7CS84"/>